<comment type="caution">
    <text evidence="3">The sequence shown here is derived from an EMBL/GenBank/DDBJ whole genome shotgun (WGS) entry which is preliminary data.</text>
</comment>
<protein>
    <submittedName>
        <fullName evidence="3">Transcriptional regulator</fullName>
    </submittedName>
</protein>
<dbReference type="Proteomes" id="UP000647416">
    <property type="component" value="Unassembled WGS sequence"/>
</dbReference>
<gene>
    <name evidence="3" type="ORF">H8706_06945</name>
</gene>
<sequence>MNKYGLLGNHGIFLSYLLLYRDGLTVSQLSEIIGADKAAVSRAYASLYRKGYIDYPNFFGDKKYNTPAVITESGQKIMEPIVETISSLIDSISLTDIEEDDRTTMYRTLRTTAKNIEKCVEEEMWDKK</sequence>
<dbReference type="InterPro" id="IPR027395">
    <property type="entry name" value="WH_DNA-bd_dom"/>
</dbReference>
<evidence type="ECO:0000259" key="2">
    <source>
        <dbReference type="PROSITE" id="PS50995"/>
    </source>
</evidence>
<name>A0A926F8A8_9FIRM</name>
<dbReference type="Pfam" id="PF13601">
    <property type="entry name" value="HTH_34"/>
    <property type="match status" value="1"/>
</dbReference>
<reference evidence="3" key="1">
    <citation type="submission" date="2020-08" db="EMBL/GenBank/DDBJ databases">
        <title>Genome public.</title>
        <authorList>
            <person name="Liu C."/>
            <person name="Sun Q."/>
        </authorList>
    </citation>
    <scope>NUCLEOTIDE SEQUENCE</scope>
    <source>
        <strain evidence="3">NSJ-50</strain>
    </source>
</reference>
<dbReference type="CDD" id="cd00090">
    <property type="entry name" value="HTH_ARSR"/>
    <property type="match status" value="1"/>
</dbReference>
<evidence type="ECO:0000259" key="1">
    <source>
        <dbReference type="PROSITE" id="PS50934"/>
    </source>
</evidence>
<dbReference type="Gene3D" id="1.10.10.10">
    <property type="entry name" value="Winged helix-like DNA-binding domain superfamily/Winged helix DNA-binding domain"/>
    <property type="match status" value="1"/>
</dbReference>
<dbReference type="AlphaFoldDB" id="A0A926F8A8"/>
<evidence type="ECO:0000313" key="3">
    <source>
        <dbReference type="EMBL" id="MBC8596606.1"/>
    </source>
</evidence>
<feature type="domain" description="SWIRM" evidence="1">
    <location>
        <begin position="1"/>
        <end position="64"/>
    </location>
</feature>
<dbReference type="InterPro" id="IPR036390">
    <property type="entry name" value="WH_DNA-bd_sf"/>
</dbReference>
<dbReference type="PROSITE" id="PS50934">
    <property type="entry name" value="SWIRM"/>
    <property type="match status" value="1"/>
</dbReference>
<evidence type="ECO:0000313" key="4">
    <source>
        <dbReference type="Proteomes" id="UP000647416"/>
    </source>
</evidence>
<dbReference type="EMBL" id="JACRTE010000006">
    <property type="protein sequence ID" value="MBC8596606.1"/>
    <property type="molecule type" value="Genomic_DNA"/>
</dbReference>
<keyword evidence="4" id="KW-1185">Reference proteome</keyword>
<accession>A0A926F8A8</accession>
<proteinExistence type="predicted"/>
<dbReference type="InterPro" id="IPR007526">
    <property type="entry name" value="SWIRM"/>
</dbReference>
<feature type="domain" description="HTH marR-type" evidence="2">
    <location>
        <begin position="1"/>
        <end position="114"/>
    </location>
</feature>
<dbReference type="InterPro" id="IPR036388">
    <property type="entry name" value="WH-like_DNA-bd_sf"/>
</dbReference>
<dbReference type="InterPro" id="IPR011991">
    <property type="entry name" value="ArsR-like_HTH"/>
</dbReference>
<dbReference type="PROSITE" id="PS50995">
    <property type="entry name" value="HTH_MARR_2"/>
    <property type="match status" value="1"/>
</dbReference>
<dbReference type="GO" id="GO:0003700">
    <property type="term" value="F:DNA-binding transcription factor activity"/>
    <property type="evidence" value="ECO:0007669"/>
    <property type="project" value="InterPro"/>
</dbReference>
<dbReference type="SUPFAM" id="SSF46785">
    <property type="entry name" value="Winged helix' DNA-binding domain"/>
    <property type="match status" value="1"/>
</dbReference>
<organism evidence="3 4">
    <name type="scientific">Qingrenia yutianensis</name>
    <dbReference type="NCBI Taxonomy" id="2763676"/>
    <lineage>
        <taxon>Bacteria</taxon>
        <taxon>Bacillati</taxon>
        <taxon>Bacillota</taxon>
        <taxon>Clostridia</taxon>
        <taxon>Eubacteriales</taxon>
        <taxon>Oscillospiraceae</taxon>
        <taxon>Qingrenia</taxon>
    </lineage>
</organism>
<dbReference type="InterPro" id="IPR000835">
    <property type="entry name" value="HTH_MarR-typ"/>
</dbReference>